<feature type="non-terminal residue" evidence="1">
    <location>
        <position position="102"/>
    </location>
</feature>
<dbReference type="GeneID" id="25915692"/>
<evidence type="ECO:0000313" key="2">
    <source>
        <dbReference type="Proteomes" id="UP000054560"/>
    </source>
</evidence>
<dbReference type="RefSeq" id="XP_014146161.1">
    <property type="nucleotide sequence ID" value="XM_014290686.1"/>
</dbReference>
<gene>
    <name evidence="1" type="ORF">SARC_15188</name>
</gene>
<dbReference type="AlphaFoldDB" id="A0A0L0F6J9"/>
<organism evidence="1 2">
    <name type="scientific">Sphaeroforma arctica JP610</name>
    <dbReference type="NCBI Taxonomy" id="667725"/>
    <lineage>
        <taxon>Eukaryota</taxon>
        <taxon>Ichthyosporea</taxon>
        <taxon>Ichthyophonida</taxon>
        <taxon>Sphaeroforma</taxon>
    </lineage>
</organism>
<keyword evidence="2" id="KW-1185">Reference proteome</keyword>
<name>A0A0L0F6J9_9EUKA</name>
<dbReference type="Proteomes" id="UP000054560">
    <property type="component" value="Unassembled WGS sequence"/>
</dbReference>
<reference evidence="1 2" key="1">
    <citation type="submission" date="2011-02" db="EMBL/GenBank/DDBJ databases">
        <title>The Genome Sequence of Sphaeroforma arctica JP610.</title>
        <authorList>
            <consortium name="The Broad Institute Genome Sequencing Platform"/>
            <person name="Russ C."/>
            <person name="Cuomo C."/>
            <person name="Young S.K."/>
            <person name="Zeng Q."/>
            <person name="Gargeya S."/>
            <person name="Alvarado L."/>
            <person name="Berlin A."/>
            <person name="Chapman S.B."/>
            <person name="Chen Z."/>
            <person name="Freedman E."/>
            <person name="Gellesch M."/>
            <person name="Goldberg J."/>
            <person name="Griggs A."/>
            <person name="Gujja S."/>
            <person name="Heilman E."/>
            <person name="Heiman D."/>
            <person name="Howarth C."/>
            <person name="Mehta T."/>
            <person name="Neiman D."/>
            <person name="Pearson M."/>
            <person name="Roberts A."/>
            <person name="Saif S."/>
            <person name="Shea T."/>
            <person name="Shenoy N."/>
            <person name="Sisk P."/>
            <person name="Stolte C."/>
            <person name="Sykes S."/>
            <person name="White J."/>
            <person name="Yandava C."/>
            <person name="Burger G."/>
            <person name="Gray M.W."/>
            <person name="Holland P.W.H."/>
            <person name="King N."/>
            <person name="Lang F.B.F."/>
            <person name="Roger A.J."/>
            <person name="Ruiz-Trillo I."/>
            <person name="Haas B."/>
            <person name="Nusbaum C."/>
            <person name="Birren B."/>
        </authorList>
    </citation>
    <scope>NUCLEOTIDE SEQUENCE [LARGE SCALE GENOMIC DNA]</scope>
    <source>
        <strain evidence="1 2">JP610</strain>
    </source>
</reference>
<protein>
    <submittedName>
        <fullName evidence="1">Uncharacterized protein</fullName>
    </submittedName>
</protein>
<sequence>MKPIPGQERYIPKLTGAVVDEETAGFKYCPFKLQEEVILPWLQQMLEARYGLWFVMRLYLLRNYTNRALINAVLLQAYYLPFPNSSSTAFETRYVGNGGYIE</sequence>
<proteinExistence type="predicted"/>
<dbReference type="EMBL" id="KQ247334">
    <property type="protein sequence ID" value="KNC72259.1"/>
    <property type="molecule type" value="Genomic_DNA"/>
</dbReference>
<accession>A0A0L0F6J9</accession>
<evidence type="ECO:0000313" key="1">
    <source>
        <dbReference type="EMBL" id="KNC72259.1"/>
    </source>
</evidence>